<dbReference type="PANTHER" id="PTHR45613">
    <property type="entry name" value="PENTATRICOPEPTIDE REPEAT-CONTAINING PROTEIN"/>
    <property type="match status" value="1"/>
</dbReference>
<evidence type="ECO:0000313" key="4">
    <source>
        <dbReference type="EMBL" id="KAG0517344.1"/>
    </source>
</evidence>
<protein>
    <recommendedName>
        <fullName evidence="6">Pentacotripeptide-repeat region of PRORP domain-containing protein</fullName>
    </recommendedName>
</protein>
<comment type="caution">
    <text evidence="4">The sequence shown here is derived from an EMBL/GenBank/DDBJ whole genome shotgun (WGS) entry which is preliminary data.</text>
</comment>
<sequence>MAGKFPSDHLSAALLRETDPAAALRLFLNPTNATPSSSPFRYSLRCYDIIISKLAAARLFPDMESILSGLPSAVPSSGTGTREHVLCQVISAYGRARLPAAARRAFAHPAFPEPRTAHAVNTLLTALLACRSPLRDLLAVCRDTGISPNEGTYNILMRSAAASGSLEHVRHLFDEMLLLGVSPTVATFGIMVAALCDADKLEQAFEVKEAMVRRYNVPPNAAVYASLIKGLCGRRKVDAAMRLKDEIAGKAELVRGSVVYGTLVRALFQVGRKDEVVGLLKEMKERKIAPHRVVFNAMIAGLCEDERDPGAALAVLDDMQKKHGCKPDGVSYSTLVAGLCKLGKWREATELVKGMPRRDFPPDVVTYRMLFDGLCAAGEFHEANKVLGDMLVKGFAPRMDGARKLVEGVEKEGDAALLELVLCRLTKVNALESGGWEKAVGGVFNDREKLRLQKQLDSIRYT</sequence>
<organism evidence="4 5">
    <name type="scientific">Sorghum bicolor</name>
    <name type="common">Sorghum</name>
    <name type="synonym">Sorghum vulgare</name>
    <dbReference type="NCBI Taxonomy" id="4558"/>
    <lineage>
        <taxon>Eukaryota</taxon>
        <taxon>Viridiplantae</taxon>
        <taxon>Streptophyta</taxon>
        <taxon>Embryophyta</taxon>
        <taxon>Tracheophyta</taxon>
        <taxon>Spermatophyta</taxon>
        <taxon>Magnoliopsida</taxon>
        <taxon>Liliopsida</taxon>
        <taxon>Poales</taxon>
        <taxon>Poaceae</taxon>
        <taxon>PACMAD clade</taxon>
        <taxon>Panicoideae</taxon>
        <taxon>Andropogonodae</taxon>
        <taxon>Andropogoneae</taxon>
        <taxon>Sorghinae</taxon>
        <taxon>Sorghum</taxon>
    </lineage>
</organism>
<reference evidence="4" key="2">
    <citation type="submission" date="2020-10" db="EMBL/GenBank/DDBJ databases">
        <authorList>
            <person name="Cooper E.A."/>
            <person name="Brenton Z.W."/>
            <person name="Flinn B.S."/>
            <person name="Jenkins J."/>
            <person name="Shu S."/>
            <person name="Flowers D."/>
            <person name="Luo F."/>
            <person name="Wang Y."/>
            <person name="Xia P."/>
            <person name="Barry K."/>
            <person name="Daum C."/>
            <person name="Lipzen A."/>
            <person name="Yoshinaga Y."/>
            <person name="Schmutz J."/>
            <person name="Saski C."/>
            <person name="Vermerris W."/>
            <person name="Kresovich S."/>
        </authorList>
    </citation>
    <scope>NUCLEOTIDE SEQUENCE</scope>
</reference>
<keyword evidence="2" id="KW-0809">Transit peptide</keyword>
<evidence type="ECO:0000256" key="1">
    <source>
        <dbReference type="ARBA" id="ARBA00022737"/>
    </source>
</evidence>
<feature type="repeat" description="PPR" evidence="3">
    <location>
        <begin position="184"/>
        <end position="218"/>
    </location>
</feature>
<dbReference type="OMA" id="PAGFNIC"/>
<dbReference type="KEGG" id="sbi:8065930"/>
<evidence type="ECO:0000256" key="2">
    <source>
        <dbReference type="ARBA" id="ARBA00022946"/>
    </source>
</evidence>
<keyword evidence="1" id="KW-0677">Repeat</keyword>
<feature type="repeat" description="PPR" evidence="3">
    <location>
        <begin position="149"/>
        <end position="183"/>
    </location>
</feature>
<dbReference type="Proteomes" id="UP000807115">
    <property type="component" value="Chromosome 9"/>
</dbReference>
<dbReference type="NCBIfam" id="TIGR00756">
    <property type="entry name" value="PPR"/>
    <property type="match status" value="6"/>
</dbReference>
<proteinExistence type="predicted"/>
<dbReference type="EMBL" id="CM027688">
    <property type="protein sequence ID" value="KAG0517344.1"/>
    <property type="molecule type" value="Genomic_DNA"/>
</dbReference>
<evidence type="ECO:0000313" key="5">
    <source>
        <dbReference type="Proteomes" id="UP000807115"/>
    </source>
</evidence>
<dbReference type="Gene3D" id="1.25.40.10">
    <property type="entry name" value="Tetratricopeptide repeat domain"/>
    <property type="match status" value="2"/>
</dbReference>
<dbReference type="Gramene" id="EES17870">
    <property type="protein sequence ID" value="EES17870"/>
    <property type="gene ID" value="SORBI_3009G076900"/>
</dbReference>
<feature type="repeat" description="PPR" evidence="3">
    <location>
        <begin position="328"/>
        <end position="362"/>
    </location>
</feature>
<gene>
    <name evidence="4" type="ORF">BDA96_09G081200</name>
</gene>
<dbReference type="PROSITE" id="PS51375">
    <property type="entry name" value="PPR"/>
    <property type="match status" value="6"/>
</dbReference>
<dbReference type="InterPro" id="IPR002885">
    <property type="entry name" value="PPR_rpt"/>
</dbReference>
<accession>A0A921U444</accession>
<dbReference type="Pfam" id="PF13041">
    <property type="entry name" value="PPR_2"/>
    <property type="match status" value="3"/>
</dbReference>
<evidence type="ECO:0000256" key="3">
    <source>
        <dbReference type="PROSITE-ProRule" id="PRU00708"/>
    </source>
</evidence>
<evidence type="ECO:0008006" key="6">
    <source>
        <dbReference type="Google" id="ProtNLM"/>
    </source>
</evidence>
<reference evidence="4" key="1">
    <citation type="journal article" date="2019" name="BMC Genomics">
        <title>A new reference genome for Sorghum bicolor reveals high levels of sequence similarity between sweet and grain genotypes: implications for the genetics of sugar metabolism.</title>
        <authorList>
            <person name="Cooper E.A."/>
            <person name="Brenton Z.W."/>
            <person name="Flinn B.S."/>
            <person name="Jenkins J."/>
            <person name="Shu S."/>
            <person name="Flowers D."/>
            <person name="Luo F."/>
            <person name="Wang Y."/>
            <person name="Xia P."/>
            <person name="Barry K."/>
            <person name="Daum C."/>
            <person name="Lipzen A."/>
            <person name="Yoshinaga Y."/>
            <person name="Schmutz J."/>
            <person name="Saski C."/>
            <person name="Vermerris W."/>
            <person name="Kresovich S."/>
        </authorList>
    </citation>
    <scope>NUCLEOTIDE SEQUENCE</scope>
</reference>
<dbReference type="AlphaFoldDB" id="A0A921U444"/>
<feature type="repeat" description="PPR" evidence="3">
    <location>
        <begin position="363"/>
        <end position="397"/>
    </location>
</feature>
<feature type="repeat" description="PPR" evidence="3">
    <location>
        <begin position="291"/>
        <end position="327"/>
    </location>
</feature>
<name>A0A921U444_SORBI</name>
<dbReference type="InterPro" id="IPR011990">
    <property type="entry name" value="TPR-like_helical_dom_sf"/>
</dbReference>
<feature type="repeat" description="PPR" evidence="3">
    <location>
        <begin position="256"/>
        <end position="290"/>
    </location>
</feature>
<dbReference type="OrthoDB" id="185373at2759"/>
<dbReference type="PANTHER" id="PTHR45613:SF9">
    <property type="entry name" value="MITOCHONDRIAL GROUP I INTRON SPLICING FACTOR CCM1"/>
    <property type="match status" value="1"/>
</dbReference>